<dbReference type="STRING" id="1136497.SAMN04489752_1341"/>
<feature type="region of interest" description="Disordered" evidence="1">
    <location>
        <begin position="1"/>
        <end position="48"/>
    </location>
</feature>
<feature type="transmembrane region" description="Helical" evidence="2">
    <location>
        <begin position="223"/>
        <end position="248"/>
    </location>
</feature>
<keyword evidence="2" id="KW-0472">Membrane</keyword>
<dbReference type="AlphaFoldDB" id="A0A1H1QTS0"/>
<feature type="domain" description="DUF4190" evidence="3">
    <location>
        <begin position="181"/>
        <end position="234"/>
    </location>
</feature>
<name>A0A1H1QTS0_9MICO</name>
<evidence type="ECO:0000313" key="4">
    <source>
        <dbReference type="EMBL" id="SDS26892.1"/>
    </source>
</evidence>
<feature type="transmembrane region" description="Helical" evidence="2">
    <location>
        <begin position="181"/>
        <end position="202"/>
    </location>
</feature>
<organism evidence="4 5">
    <name type="scientific">Brevibacterium siliguriense</name>
    <dbReference type="NCBI Taxonomy" id="1136497"/>
    <lineage>
        <taxon>Bacteria</taxon>
        <taxon>Bacillati</taxon>
        <taxon>Actinomycetota</taxon>
        <taxon>Actinomycetes</taxon>
        <taxon>Micrococcales</taxon>
        <taxon>Brevibacteriaceae</taxon>
        <taxon>Brevibacterium</taxon>
    </lineage>
</organism>
<dbReference type="Proteomes" id="UP000199597">
    <property type="component" value="Chromosome I"/>
</dbReference>
<feature type="compositionally biased region" description="Gly residues" evidence="1">
    <location>
        <begin position="37"/>
        <end position="48"/>
    </location>
</feature>
<proteinExistence type="predicted"/>
<keyword evidence="2" id="KW-1133">Transmembrane helix</keyword>
<feature type="transmembrane region" description="Helical" evidence="2">
    <location>
        <begin position="153"/>
        <end position="175"/>
    </location>
</feature>
<gene>
    <name evidence="4" type="ORF">SAMN04489752_1341</name>
</gene>
<reference evidence="5" key="1">
    <citation type="submission" date="2016-10" db="EMBL/GenBank/DDBJ databases">
        <authorList>
            <person name="Varghese N."/>
            <person name="Submissions S."/>
        </authorList>
    </citation>
    <scope>NUCLEOTIDE SEQUENCE [LARGE SCALE GENOMIC DNA]</scope>
    <source>
        <strain evidence="5">DSM 23676</strain>
    </source>
</reference>
<evidence type="ECO:0000313" key="5">
    <source>
        <dbReference type="Proteomes" id="UP000199597"/>
    </source>
</evidence>
<dbReference type="InterPro" id="IPR025241">
    <property type="entry name" value="DUF4190"/>
</dbReference>
<evidence type="ECO:0000256" key="1">
    <source>
        <dbReference type="SAM" id="MobiDB-lite"/>
    </source>
</evidence>
<sequence>MVRNVSNNPNYRPSDPPQVGSQQFNNNYGSQPQHGQGQSGQSGSGAGQYGAGAGQYGSGAGQYGSGAGQYGAGAGQYSQGQSYGQQNAYGQSGGYSQPGAYSQPNVYDAYSQSGGYSQPGAYDAYSQPSAYSQPMTYGAQPVFVRPAPNKMAVWSMWMGIAGIGGGFVCGLLSMIPFIGVIFSIIAMLLWIAPVLAVIFGHVGLGQIKRTGEEGRGQAIAGLIIGYVTIALGLIMAIVVIGFLGIGFLGMMSSY</sequence>
<evidence type="ECO:0000259" key="3">
    <source>
        <dbReference type="Pfam" id="PF13828"/>
    </source>
</evidence>
<accession>A0A1H1QTS0</accession>
<protein>
    <recommendedName>
        <fullName evidence="3">DUF4190 domain-containing protein</fullName>
    </recommendedName>
</protein>
<keyword evidence="2" id="KW-0812">Transmembrane</keyword>
<dbReference type="EMBL" id="LT629766">
    <property type="protein sequence ID" value="SDS26892.1"/>
    <property type="molecule type" value="Genomic_DNA"/>
</dbReference>
<dbReference type="OrthoDB" id="4374883at2"/>
<dbReference type="Pfam" id="PF13828">
    <property type="entry name" value="DUF4190"/>
    <property type="match status" value="1"/>
</dbReference>
<feature type="compositionally biased region" description="Polar residues" evidence="1">
    <location>
        <begin position="1"/>
        <end position="11"/>
    </location>
</feature>
<keyword evidence="5" id="KW-1185">Reference proteome</keyword>
<evidence type="ECO:0000256" key="2">
    <source>
        <dbReference type="SAM" id="Phobius"/>
    </source>
</evidence>